<keyword evidence="7 11" id="KW-0031">Aminopeptidase</keyword>
<feature type="binding site" evidence="7 9">
    <location>
        <position position="175"/>
    </location>
    <ligand>
        <name>Zn(2+)</name>
        <dbReference type="ChEBI" id="CHEBI:29105"/>
        <label>2</label>
    </ligand>
</feature>
<evidence type="ECO:0000256" key="3">
    <source>
        <dbReference type="ARBA" id="ARBA00022723"/>
    </source>
</evidence>
<dbReference type="OrthoDB" id="9804934at2"/>
<keyword evidence="12" id="KW-1185">Reference proteome</keyword>
<keyword evidence="3 7" id="KW-0479">Metal-binding</keyword>
<dbReference type="GO" id="GO:0008237">
    <property type="term" value="F:metallopeptidase activity"/>
    <property type="evidence" value="ECO:0007669"/>
    <property type="project" value="UniProtKB-KW"/>
</dbReference>
<evidence type="ECO:0000259" key="10">
    <source>
        <dbReference type="Pfam" id="PF07687"/>
    </source>
</evidence>
<evidence type="ECO:0000256" key="5">
    <source>
        <dbReference type="ARBA" id="ARBA00022833"/>
    </source>
</evidence>
<gene>
    <name evidence="7" type="primary">pepT</name>
    <name evidence="11" type="ordered locus">Fbal_0986</name>
</gene>
<comment type="function">
    <text evidence="7">Cleaves the N-terminal amino acid of tripeptides.</text>
</comment>
<dbReference type="PROSITE" id="PS00759">
    <property type="entry name" value="ARGE_DAPE_CPG2_2"/>
    <property type="match status" value="1"/>
</dbReference>
<dbReference type="GO" id="GO:0005829">
    <property type="term" value="C:cytosol"/>
    <property type="evidence" value="ECO:0007669"/>
    <property type="project" value="TreeGrafter"/>
</dbReference>
<evidence type="ECO:0000256" key="1">
    <source>
        <dbReference type="ARBA" id="ARBA00009692"/>
    </source>
</evidence>
<keyword evidence="7" id="KW-0963">Cytoplasm</keyword>
<dbReference type="SUPFAM" id="SSF55031">
    <property type="entry name" value="Bacterial exopeptidase dimerisation domain"/>
    <property type="match status" value="1"/>
</dbReference>
<keyword evidence="6 7" id="KW-0482">Metalloprotease</keyword>
<evidence type="ECO:0000256" key="4">
    <source>
        <dbReference type="ARBA" id="ARBA00022801"/>
    </source>
</evidence>
<feature type="binding site" evidence="7 9">
    <location>
        <position position="140"/>
    </location>
    <ligand>
        <name>Zn(2+)</name>
        <dbReference type="ChEBI" id="CHEBI:29105"/>
        <label>1</label>
    </ligand>
</feature>
<keyword evidence="4 7" id="KW-0378">Hydrolase</keyword>
<dbReference type="InterPro" id="IPR011650">
    <property type="entry name" value="Peptidase_M20_dimer"/>
</dbReference>
<keyword evidence="2 7" id="KW-0645">Protease</keyword>
<dbReference type="EMBL" id="CP002209">
    <property type="protein sequence ID" value="ADN75195.1"/>
    <property type="molecule type" value="Genomic_DNA"/>
</dbReference>
<reference evidence="11 12" key="1">
    <citation type="journal article" date="2010" name="Stand. Genomic Sci.">
        <title>Complete genome sequence of Ferrimonas balearica type strain (PAT).</title>
        <authorList>
            <person name="Nolan M."/>
            <person name="Sikorski J."/>
            <person name="Davenport K."/>
            <person name="Lucas S."/>
            <person name="Glavina Del Rio T."/>
            <person name="Tice H."/>
            <person name="Cheng J."/>
            <person name="Goodwin L."/>
            <person name="Pitluck S."/>
            <person name="Liolios K."/>
            <person name="Ivanova N."/>
            <person name="Mavromatis K."/>
            <person name="Ovchinnikova G."/>
            <person name="Pati A."/>
            <person name="Chen A."/>
            <person name="Palaniappan K."/>
            <person name="Land M."/>
            <person name="Hauser L."/>
            <person name="Chang Y."/>
            <person name="Jeffries C."/>
            <person name="Tapia R."/>
            <person name="Brettin T."/>
            <person name="Detter J."/>
            <person name="Han C."/>
            <person name="Yasawong M."/>
            <person name="Rohde M."/>
            <person name="Tindall B."/>
            <person name="Goker M."/>
            <person name="Woyke T."/>
            <person name="Bristow J."/>
            <person name="Eisen J."/>
            <person name="Markowitz V."/>
            <person name="Hugenholtz P."/>
            <person name="Kyrpides N."/>
            <person name="Klenk H."/>
            <person name="Lapidus A."/>
        </authorList>
    </citation>
    <scope>NUCLEOTIDE SEQUENCE [LARGE SCALE GENOMIC DNA]</scope>
    <source>
        <strain evidence="12">DSM 9799 / CCM 4581 / KCTC 23876 / PAT</strain>
    </source>
</reference>
<organism evidence="11 12">
    <name type="scientific">Ferrimonas balearica (strain DSM 9799 / CCM 4581 / KCTC 23876 / PAT)</name>
    <dbReference type="NCBI Taxonomy" id="550540"/>
    <lineage>
        <taxon>Bacteria</taxon>
        <taxon>Pseudomonadati</taxon>
        <taxon>Pseudomonadota</taxon>
        <taxon>Gammaproteobacteria</taxon>
        <taxon>Alteromonadales</taxon>
        <taxon>Ferrimonadaceae</taxon>
        <taxon>Ferrimonas</taxon>
    </lineage>
</organism>
<proteinExistence type="inferred from homology"/>
<dbReference type="Gene3D" id="3.40.630.10">
    <property type="entry name" value="Zn peptidases"/>
    <property type="match status" value="1"/>
</dbReference>
<dbReference type="PIRSF" id="PIRSF037215">
    <property type="entry name" value="Peptidase_M20B"/>
    <property type="match status" value="1"/>
</dbReference>
<dbReference type="InterPro" id="IPR010161">
    <property type="entry name" value="Peptidase_M20B"/>
</dbReference>
<evidence type="ECO:0000256" key="7">
    <source>
        <dbReference type="HAMAP-Rule" id="MF_00550"/>
    </source>
</evidence>
<dbReference type="GO" id="GO:0043171">
    <property type="term" value="P:peptide catabolic process"/>
    <property type="evidence" value="ECO:0007669"/>
    <property type="project" value="UniProtKB-UniRule"/>
</dbReference>
<feature type="domain" description="Peptidase M20 dimerisation" evidence="10">
    <location>
        <begin position="206"/>
        <end position="304"/>
    </location>
</feature>
<feature type="binding site" evidence="7 9">
    <location>
        <position position="377"/>
    </location>
    <ligand>
        <name>Zn(2+)</name>
        <dbReference type="ChEBI" id="CHEBI:29105"/>
        <label>2</label>
    </ligand>
</feature>
<dbReference type="PANTHER" id="PTHR42994">
    <property type="entry name" value="PEPTIDASE T"/>
    <property type="match status" value="1"/>
</dbReference>
<dbReference type="HOGENOM" id="CLU_053676_0_0_6"/>
<feature type="active site" description="Proton acceptor" evidence="7 8">
    <location>
        <position position="174"/>
    </location>
</feature>
<dbReference type="InterPro" id="IPR002933">
    <property type="entry name" value="Peptidase_M20"/>
</dbReference>
<comment type="catalytic activity">
    <reaction evidence="7">
        <text>Release of the N-terminal residue from a tripeptide.</text>
        <dbReference type="EC" id="3.4.11.4"/>
    </reaction>
</comment>
<comment type="similarity">
    <text evidence="1 7">Belongs to the peptidase M20B family.</text>
</comment>
<keyword evidence="5 7" id="KW-0862">Zinc</keyword>
<dbReference type="MEROPS" id="M20.003"/>
<feature type="active site" evidence="7 8">
    <location>
        <position position="80"/>
    </location>
</feature>
<dbReference type="PANTHER" id="PTHR42994:SF1">
    <property type="entry name" value="PEPTIDASE T"/>
    <property type="match status" value="1"/>
</dbReference>
<comment type="subcellular location">
    <subcellularLocation>
        <location evidence="7">Cytoplasm</location>
    </subcellularLocation>
</comment>
<feature type="binding site" evidence="7 9">
    <location>
        <position position="197"/>
    </location>
    <ligand>
        <name>Zn(2+)</name>
        <dbReference type="ChEBI" id="CHEBI:29105"/>
        <label>1</label>
    </ligand>
</feature>
<evidence type="ECO:0000256" key="8">
    <source>
        <dbReference type="PIRSR" id="PIRSR037215-1"/>
    </source>
</evidence>
<dbReference type="InterPro" id="IPR001261">
    <property type="entry name" value="ArgE/DapE_CS"/>
</dbReference>
<dbReference type="Pfam" id="PF07687">
    <property type="entry name" value="M20_dimer"/>
    <property type="match status" value="1"/>
</dbReference>
<evidence type="ECO:0000256" key="9">
    <source>
        <dbReference type="PIRSR" id="PIRSR037215-2"/>
    </source>
</evidence>
<dbReference type="NCBIfam" id="NF009920">
    <property type="entry name" value="PRK13381.1"/>
    <property type="match status" value="1"/>
</dbReference>
<accession>E1SU48</accession>
<dbReference type="Pfam" id="PF01546">
    <property type="entry name" value="Peptidase_M20"/>
    <property type="match status" value="1"/>
</dbReference>
<dbReference type="NCBIfam" id="TIGR01882">
    <property type="entry name" value="peptidase-T"/>
    <property type="match status" value="1"/>
</dbReference>
<dbReference type="Proteomes" id="UP000006683">
    <property type="component" value="Chromosome"/>
</dbReference>
<comment type="cofactor">
    <cofactor evidence="7 9">
        <name>Zn(2+)</name>
        <dbReference type="ChEBI" id="CHEBI:29105"/>
    </cofactor>
    <text evidence="7 9">Binds 2 Zn(2+) ions per subunit.</text>
</comment>
<dbReference type="eggNOG" id="COG2195">
    <property type="taxonomic scope" value="Bacteria"/>
</dbReference>
<dbReference type="InterPro" id="IPR036264">
    <property type="entry name" value="Bact_exopeptidase_dim_dom"/>
</dbReference>
<dbReference type="GeneID" id="67181232"/>
<feature type="binding site" evidence="7 9">
    <location>
        <position position="78"/>
    </location>
    <ligand>
        <name>Zn(2+)</name>
        <dbReference type="ChEBI" id="CHEBI:29105"/>
        <label>1</label>
    </ligand>
</feature>
<dbReference type="Gene3D" id="3.30.70.360">
    <property type="match status" value="1"/>
</dbReference>
<dbReference type="CDD" id="cd03892">
    <property type="entry name" value="M20_peptT"/>
    <property type="match status" value="1"/>
</dbReference>
<dbReference type="RefSeq" id="WP_013344501.1">
    <property type="nucleotide sequence ID" value="NC_014541.1"/>
</dbReference>
<dbReference type="EC" id="3.4.11.4" evidence="7"/>
<feature type="binding site" evidence="7 9">
    <location>
        <position position="140"/>
    </location>
    <ligand>
        <name>Zn(2+)</name>
        <dbReference type="ChEBI" id="CHEBI:29105"/>
        <label>2</label>
    </ligand>
</feature>
<evidence type="ECO:0000256" key="2">
    <source>
        <dbReference type="ARBA" id="ARBA00022670"/>
    </source>
</evidence>
<dbReference type="GO" id="GO:0006508">
    <property type="term" value="P:proteolysis"/>
    <property type="evidence" value="ECO:0007669"/>
    <property type="project" value="UniProtKB-UniRule"/>
</dbReference>
<dbReference type="KEGG" id="fbl:Fbal_0986"/>
<dbReference type="NCBIfam" id="NF003976">
    <property type="entry name" value="PRK05469.1"/>
    <property type="match status" value="1"/>
</dbReference>
<evidence type="ECO:0000313" key="11">
    <source>
        <dbReference type="EMBL" id="ADN75195.1"/>
    </source>
</evidence>
<dbReference type="SUPFAM" id="SSF53187">
    <property type="entry name" value="Zn-dependent exopeptidases"/>
    <property type="match status" value="1"/>
</dbReference>
<dbReference type="STRING" id="550540.Fbal_0986"/>
<evidence type="ECO:0000313" key="12">
    <source>
        <dbReference type="Proteomes" id="UP000006683"/>
    </source>
</evidence>
<dbReference type="AlphaFoldDB" id="E1SU48"/>
<dbReference type="HAMAP" id="MF_00550">
    <property type="entry name" value="Aminopeptidase_M20"/>
    <property type="match status" value="1"/>
</dbReference>
<protein>
    <recommendedName>
        <fullName evidence="7">Peptidase T</fullName>
        <ecNumber evidence="7">3.4.11.4</ecNumber>
    </recommendedName>
    <alternativeName>
        <fullName evidence="7">Aminotripeptidase</fullName>
        <shortName evidence="7">Tripeptidase</shortName>
    </alternativeName>
    <alternativeName>
        <fullName evidence="7">Tripeptide aminopeptidase</fullName>
    </alternativeName>
</protein>
<dbReference type="PROSITE" id="PS00758">
    <property type="entry name" value="ARGE_DAPE_CPG2_1"/>
    <property type="match status" value="1"/>
</dbReference>
<dbReference type="GO" id="GO:0008270">
    <property type="term" value="F:zinc ion binding"/>
    <property type="evidence" value="ECO:0007669"/>
    <property type="project" value="UniProtKB-UniRule"/>
</dbReference>
<sequence>MNRLLDRFLRYVTFDTQSDANSQDCPSTPSQMVLAKALYEELTAMELSDVHLDKRGYLMATLPANTDKPVPAIGFIAHLDTAPDASGRDVRPQVIPNYDGHAVVLGSQGDRLDPEQYPALKALQGQTLITTDGRTLLGADNKAGVAEILTAIATLQANPEIEHGPIRIGFTPDEEIGRGADHFDLDRFDAQWAYTVDGGPVGELEYENFNAASARIIITGNSVHPGSAKGKLVNALTLATQFHAQMPTDQTPETTEGYQGFFHLVAINGGTAEASLHYIVRDFEEAGLAGRRQLLEQLVAKLEAQGHPCRLEWEAGYRNMKTQVEPHAHIIELAREAMVDCDVQPIIKPIRGGTDGAVLSHKGLPCPNIFTGGDNFHGKHEYITLEGMEKAVKVIVRLCQLTAQRYG</sequence>
<name>E1SU48_FERBD</name>
<dbReference type="GO" id="GO:0045148">
    <property type="term" value="F:tripeptide aminopeptidase activity"/>
    <property type="evidence" value="ECO:0007669"/>
    <property type="project" value="UniProtKB-UniRule"/>
</dbReference>
<evidence type="ECO:0000256" key="6">
    <source>
        <dbReference type="ARBA" id="ARBA00023049"/>
    </source>
</evidence>